<dbReference type="RefSeq" id="WP_081202627.1">
    <property type="nucleotide sequence ID" value="NZ_FOCZ01000006.1"/>
</dbReference>
<name>A0A1V9EEK8_9BACT</name>
<gene>
    <name evidence="2" type="ORF">A4H97_09380</name>
</gene>
<evidence type="ECO:0000313" key="3">
    <source>
        <dbReference type="Proteomes" id="UP000192610"/>
    </source>
</evidence>
<evidence type="ECO:0000259" key="1">
    <source>
        <dbReference type="Pfam" id="PF13472"/>
    </source>
</evidence>
<dbReference type="InterPro" id="IPR013830">
    <property type="entry name" value="SGNH_hydro"/>
</dbReference>
<dbReference type="SUPFAM" id="SSF52266">
    <property type="entry name" value="SGNH hydrolase"/>
    <property type="match status" value="1"/>
</dbReference>
<keyword evidence="3" id="KW-1185">Reference proteome</keyword>
<dbReference type="AlphaFoldDB" id="A0A1V9EEK8"/>
<proteinExistence type="predicted"/>
<dbReference type="Proteomes" id="UP000192610">
    <property type="component" value="Unassembled WGS sequence"/>
</dbReference>
<organism evidence="2 3">
    <name type="scientific">Niastella yeongjuensis</name>
    <dbReference type="NCBI Taxonomy" id="354355"/>
    <lineage>
        <taxon>Bacteria</taxon>
        <taxon>Pseudomonadati</taxon>
        <taxon>Bacteroidota</taxon>
        <taxon>Chitinophagia</taxon>
        <taxon>Chitinophagales</taxon>
        <taxon>Chitinophagaceae</taxon>
        <taxon>Niastella</taxon>
    </lineage>
</organism>
<sequence length="201" mass="23566">MTWYENDVKKLEALKGTLPYTPETIFYGSSSIRLWVDMYEDLKPLHPVNLGFGGSTLAACVWFFDRIMEPYTPHHIVCYAGENDLGDGRTAEEVYIFFCQFLACLQRRFPNVPMTYISIKPSITRWNLEKTVRYANQLIRAEIEKYNGKYYYLDVFDHMLDTNGMPVKDLYEADGLHLTRKGYLIWKDVLLQHFATIFKIS</sequence>
<dbReference type="Pfam" id="PF13472">
    <property type="entry name" value="Lipase_GDSL_2"/>
    <property type="match status" value="1"/>
</dbReference>
<accession>A0A1V9EEK8</accession>
<dbReference type="OrthoDB" id="9790057at2"/>
<dbReference type="STRING" id="354355.SAMN05660816_03669"/>
<dbReference type="InterPro" id="IPR036514">
    <property type="entry name" value="SGNH_hydro_sf"/>
</dbReference>
<comment type="caution">
    <text evidence="2">The sequence shown here is derived from an EMBL/GenBank/DDBJ whole genome shotgun (WGS) entry which is preliminary data.</text>
</comment>
<protein>
    <submittedName>
        <fullName evidence="2">GDSL family lipase</fullName>
    </submittedName>
</protein>
<dbReference type="EMBL" id="LVXG01000034">
    <property type="protein sequence ID" value="OQP44569.1"/>
    <property type="molecule type" value="Genomic_DNA"/>
</dbReference>
<feature type="domain" description="SGNH hydrolase-type esterase" evidence="1">
    <location>
        <begin position="35"/>
        <end position="183"/>
    </location>
</feature>
<reference evidence="3" key="1">
    <citation type="submission" date="2016-04" db="EMBL/GenBank/DDBJ databases">
        <authorList>
            <person name="Chen L."/>
            <person name="Zhuang W."/>
            <person name="Wang G."/>
        </authorList>
    </citation>
    <scope>NUCLEOTIDE SEQUENCE [LARGE SCALE GENOMIC DNA]</scope>
    <source>
        <strain evidence="3">17621</strain>
    </source>
</reference>
<dbReference type="Gene3D" id="3.40.50.1110">
    <property type="entry name" value="SGNH hydrolase"/>
    <property type="match status" value="1"/>
</dbReference>
<evidence type="ECO:0000313" key="2">
    <source>
        <dbReference type="EMBL" id="OQP44569.1"/>
    </source>
</evidence>
<dbReference type="GO" id="GO:0016788">
    <property type="term" value="F:hydrolase activity, acting on ester bonds"/>
    <property type="evidence" value="ECO:0007669"/>
    <property type="project" value="UniProtKB-ARBA"/>
</dbReference>